<name>A0A4V6AAT7_POPAL</name>
<accession>A0A4V6AAT7</accession>
<evidence type="ECO:0000313" key="1">
    <source>
        <dbReference type="EMBL" id="TKS09676.1"/>
    </source>
</evidence>
<proteinExistence type="predicted"/>
<comment type="caution">
    <text evidence="1">The sequence shown here is derived from an EMBL/GenBank/DDBJ whole genome shotgun (WGS) entry which is preliminary data.</text>
</comment>
<dbReference type="AlphaFoldDB" id="A0A4V6AAT7"/>
<gene>
    <name evidence="1" type="ORF">D5086_0000090840</name>
</gene>
<sequence>MKASLPPHNTNWYPDTGSINYLTSNFNNLSLQSDAYLGNDQIHVGDRATPPLRVPVWMVEDRRSGWWLEADRTEIGGCRSVDGAPGVAAVVGGLVEDLRPTGLFGDPVTAAGSLPGCCG</sequence>
<reference evidence="1" key="1">
    <citation type="submission" date="2018-10" db="EMBL/GenBank/DDBJ databases">
        <title>Population genomic analysis revealed the cold adaptation of white poplar.</title>
        <authorList>
            <person name="Liu Y.-J."/>
        </authorList>
    </citation>
    <scope>NUCLEOTIDE SEQUENCE [LARGE SCALE GENOMIC DNA]</scope>
    <source>
        <strain evidence="1">PAL-ZL1</strain>
    </source>
</reference>
<organism evidence="1">
    <name type="scientific">Populus alba</name>
    <name type="common">White poplar</name>
    <dbReference type="NCBI Taxonomy" id="43335"/>
    <lineage>
        <taxon>Eukaryota</taxon>
        <taxon>Viridiplantae</taxon>
        <taxon>Streptophyta</taxon>
        <taxon>Embryophyta</taxon>
        <taxon>Tracheophyta</taxon>
        <taxon>Spermatophyta</taxon>
        <taxon>Magnoliopsida</taxon>
        <taxon>eudicotyledons</taxon>
        <taxon>Gunneridae</taxon>
        <taxon>Pentapetalae</taxon>
        <taxon>rosids</taxon>
        <taxon>fabids</taxon>
        <taxon>Malpighiales</taxon>
        <taxon>Salicaceae</taxon>
        <taxon>Saliceae</taxon>
        <taxon>Populus</taxon>
    </lineage>
</organism>
<dbReference type="EMBL" id="RCHU01000260">
    <property type="protein sequence ID" value="TKS09676.1"/>
    <property type="molecule type" value="Genomic_DNA"/>
</dbReference>
<protein>
    <submittedName>
        <fullName evidence="1">Uncharacterized protein</fullName>
    </submittedName>
</protein>